<reference evidence="1" key="2">
    <citation type="journal article" date="2015" name="Fish Shellfish Immunol.">
        <title>Early steps in the European eel (Anguilla anguilla)-Vibrio vulnificus interaction in the gills: Role of the RtxA13 toxin.</title>
        <authorList>
            <person name="Callol A."/>
            <person name="Pajuelo D."/>
            <person name="Ebbesson L."/>
            <person name="Teles M."/>
            <person name="MacKenzie S."/>
            <person name="Amaro C."/>
        </authorList>
    </citation>
    <scope>NUCLEOTIDE SEQUENCE</scope>
</reference>
<accession>A0A0E9WHP2</accession>
<organism evidence="1">
    <name type="scientific">Anguilla anguilla</name>
    <name type="common">European freshwater eel</name>
    <name type="synonym">Muraena anguilla</name>
    <dbReference type="NCBI Taxonomy" id="7936"/>
    <lineage>
        <taxon>Eukaryota</taxon>
        <taxon>Metazoa</taxon>
        <taxon>Chordata</taxon>
        <taxon>Craniata</taxon>
        <taxon>Vertebrata</taxon>
        <taxon>Euteleostomi</taxon>
        <taxon>Actinopterygii</taxon>
        <taxon>Neopterygii</taxon>
        <taxon>Teleostei</taxon>
        <taxon>Anguilliformes</taxon>
        <taxon>Anguillidae</taxon>
        <taxon>Anguilla</taxon>
    </lineage>
</organism>
<name>A0A0E9WHP2_ANGAN</name>
<reference evidence="1" key="1">
    <citation type="submission" date="2014-11" db="EMBL/GenBank/DDBJ databases">
        <authorList>
            <person name="Amaro Gonzalez C."/>
        </authorList>
    </citation>
    <scope>NUCLEOTIDE SEQUENCE</scope>
</reference>
<sequence length="42" mass="4578">MICTAYGFVISFYAALFTIFTEAFQVKCISQGCNNISASFGI</sequence>
<dbReference type="EMBL" id="GBXM01018710">
    <property type="protein sequence ID" value="JAH89867.1"/>
    <property type="molecule type" value="Transcribed_RNA"/>
</dbReference>
<protein>
    <submittedName>
        <fullName evidence="1">Uncharacterized protein</fullName>
    </submittedName>
</protein>
<dbReference type="AlphaFoldDB" id="A0A0E9WHP2"/>
<evidence type="ECO:0000313" key="1">
    <source>
        <dbReference type="EMBL" id="JAH89867.1"/>
    </source>
</evidence>
<proteinExistence type="predicted"/>